<dbReference type="PANTHER" id="PTHR43056">
    <property type="entry name" value="PEPTIDASE S9 PROLYL OLIGOPEPTIDASE"/>
    <property type="match status" value="1"/>
</dbReference>
<dbReference type="PANTHER" id="PTHR43056:SF5">
    <property type="entry name" value="PEPTIDASE S9 PROLYL OLIGOPEPTIDASE CATALYTIC DOMAIN-CONTAINING PROTEIN"/>
    <property type="match status" value="1"/>
</dbReference>
<accession>A0A6N2TF97</accession>
<sequence>MSVQRPYGQWDSPVEADSYTQTSVQLSQVRVDETDTYWVEGNPRDNGRNTLLRADSMGQISEVLPLIDGIRLPDVRTRVHEYGGRAYAVSDGFIVFSDGFDGRVYAFNTRDPRRQLVPLTPLGKVRYGDFEIADVRGLVYAVAEDHSNPGEPVNSLVAIPLDGRAARNAFEIIPIFGGSDFVSSPTLSPDGTKLAWLSWNHPNMAWTRSALHVGSLDFEGKIAASLILVDKPEVCVYEPRWTLNGDLIHVDDSSGWANLYRTEGFQWNDDEDQFAWMTRLRTRPLHPSARAFSHPHWQLGLHSYDNFDYENLICSWAENGTWHLGTVRLDNGMCEEWRTPWWPTGNVACYEGRVVTLADCATHEPAIVEVSGGASRVLRSSSQEHLSDDLISVAQAVSWTSSDGETVHGFYYAPKNPEFTAPEGSLPPLLVNVHGGPTSSARPGLSIAVQYWTSRGFAFLDVNYRGSTGYGRKYRQRLNGHWGVLDVQDCAEGAQYVVSQGLADPQRIAIRGRSSGGYTVLSALADSDVFTAGTSLFGIGDLKLLEATTHKFESHYDKFLIGSDDLSDPVWAERSPINKVDQIHAPLLLLQGTEDKVVPPSQAESMFKALRDSGRPVALRLYPGEGHGFRSAAHIKDSWESELSFYSQVWKLNAKVPVNLEIENL</sequence>
<keyword evidence="2" id="KW-0378">Hydrolase</keyword>
<evidence type="ECO:0000259" key="1">
    <source>
        <dbReference type="Pfam" id="PF00326"/>
    </source>
</evidence>
<evidence type="ECO:0000313" key="2">
    <source>
        <dbReference type="EMBL" id="VYT04278.1"/>
    </source>
</evidence>
<organism evidence="2">
    <name type="scientific">Schaalia odontolytica</name>
    <dbReference type="NCBI Taxonomy" id="1660"/>
    <lineage>
        <taxon>Bacteria</taxon>
        <taxon>Bacillati</taxon>
        <taxon>Actinomycetota</taxon>
        <taxon>Actinomycetes</taxon>
        <taxon>Actinomycetales</taxon>
        <taxon>Actinomycetaceae</taxon>
        <taxon>Schaalia</taxon>
    </lineage>
</organism>
<dbReference type="EC" id="3.4.14.12" evidence="2"/>
<dbReference type="Pfam" id="PF00326">
    <property type="entry name" value="Peptidase_S9"/>
    <property type="match status" value="1"/>
</dbReference>
<dbReference type="InterPro" id="IPR050585">
    <property type="entry name" value="Xaa-Pro_dipeptidyl-ppase/CocE"/>
</dbReference>
<dbReference type="InterPro" id="IPR001375">
    <property type="entry name" value="Peptidase_S9_cat"/>
</dbReference>
<reference evidence="2" key="1">
    <citation type="submission" date="2019-11" db="EMBL/GenBank/DDBJ databases">
        <authorList>
            <person name="Feng L."/>
        </authorList>
    </citation>
    <scope>NUCLEOTIDE SEQUENCE</scope>
    <source>
        <strain evidence="2">AodontolyticusLFYP35</strain>
    </source>
</reference>
<dbReference type="SUPFAM" id="SSF53474">
    <property type="entry name" value="alpha/beta-Hydrolases"/>
    <property type="match status" value="1"/>
</dbReference>
<protein>
    <submittedName>
        <fullName evidence="2">Prolyl tripeptidyl peptidase</fullName>
        <ecNumber evidence="2">3.4.14.12</ecNumber>
    </submittedName>
</protein>
<dbReference type="Gene3D" id="3.40.50.1820">
    <property type="entry name" value="alpha/beta hydrolase"/>
    <property type="match status" value="1"/>
</dbReference>
<dbReference type="SUPFAM" id="SSF82171">
    <property type="entry name" value="DPP6 N-terminal domain-like"/>
    <property type="match status" value="1"/>
</dbReference>
<dbReference type="InterPro" id="IPR029058">
    <property type="entry name" value="AB_hydrolase_fold"/>
</dbReference>
<dbReference type="GO" id="GO:0008236">
    <property type="term" value="F:serine-type peptidase activity"/>
    <property type="evidence" value="ECO:0007669"/>
    <property type="project" value="InterPro"/>
</dbReference>
<dbReference type="EMBL" id="CACRSM010000002">
    <property type="protein sequence ID" value="VYT04278.1"/>
    <property type="molecule type" value="Genomic_DNA"/>
</dbReference>
<gene>
    <name evidence="2" type="primary">ptpA_2</name>
    <name evidence="2" type="ORF">AOLFYP35_01329</name>
</gene>
<name>A0A6N2TF97_9ACTO</name>
<dbReference type="AlphaFoldDB" id="A0A6N2TF97"/>
<dbReference type="GO" id="GO:0006508">
    <property type="term" value="P:proteolysis"/>
    <property type="evidence" value="ECO:0007669"/>
    <property type="project" value="InterPro"/>
</dbReference>
<feature type="domain" description="Peptidase S9 prolyl oligopeptidase catalytic" evidence="1">
    <location>
        <begin position="446"/>
        <end position="650"/>
    </location>
</feature>
<proteinExistence type="predicted"/>